<evidence type="ECO:0000256" key="2">
    <source>
        <dbReference type="ARBA" id="ARBA00023002"/>
    </source>
</evidence>
<dbReference type="PANTHER" id="PTHR30466">
    <property type="entry name" value="FLAVIN REDUCTASE"/>
    <property type="match status" value="1"/>
</dbReference>
<comment type="caution">
    <text evidence="4">The sequence shown here is derived from an EMBL/GenBank/DDBJ whole genome shotgun (WGS) entry which is preliminary data.</text>
</comment>
<organism evidence="4 5">
    <name type="scientific">Leucobacter luti</name>
    <dbReference type="NCBI Taxonomy" id="340320"/>
    <lineage>
        <taxon>Bacteria</taxon>
        <taxon>Bacillati</taxon>
        <taxon>Actinomycetota</taxon>
        <taxon>Actinomycetes</taxon>
        <taxon>Micrococcales</taxon>
        <taxon>Microbacteriaceae</taxon>
        <taxon>Leucobacter</taxon>
    </lineage>
</organism>
<name>A0A4Q7TY86_9MICO</name>
<evidence type="ECO:0000256" key="1">
    <source>
        <dbReference type="ARBA" id="ARBA00008898"/>
    </source>
</evidence>
<evidence type="ECO:0000313" key="4">
    <source>
        <dbReference type="EMBL" id="RZT66171.1"/>
    </source>
</evidence>
<keyword evidence="2" id="KW-0560">Oxidoreductase</keyword>
<sequence length="162" mass="17762">MSHTFNQRRGKGTKMRDDFKAAMREWRTGMCLVTSLDAEGRPIGLICNSFASLSLAPPLISWAVDHGSSSIAGWRAAGSYALHVLPPIPEPLNHPLVAAFARRGGDKFAGLRFAHNANGDPVFPELPTRFDCVLHQRIEIGDHDLMVGRPTAITHPAQKRES</sequence>
<reference evidence="4 5" key="1">
    <citation type="journal article" date="2015" name="Stand. Genomic Sci.">
        <title>Genomic Encyclopedia of Bacterial and Archaeal Type Strains, Phase III: the genomes of soil and plant-associated and newly described type strains.</title>
        <authorList>
            <person name="Whitman W.B."/>
            <person name="Woyke T."/>
            <person name="Klenk H.P."/>
            <person name="Zhou Y."/>
            <person name="Lilburn T.G."/>
            <person name="Beck B.J."/>
            <person name="De Vos P."/>
            <person name="Vandamme P."/>
            <person name="Eisen J.A."/>
            <person name="Garrity G."/>
            <person name="Hugenholtz P."/>
            <person name="Kyrpides N.C."/>
        </authorList>
    </citation>
    <scope>NUCLEOTIDE SEQUENCE [LARGE SCALE GENOMIC DNA]</scope>
    <source>
        <strain evidence="4 5">RF6</strain>
    </source>
</reference>
<evidence type="ECO:0000313" key="5">
    <source>
        <dbReference type="Proteomes" id="UP000291832"/>
    </source>
</evidence>
<dbReference type="GO" id="GO:0042602">
    <property type="term" value="F:riboflavin reductase (NADPH) activity"/>
    <property type="evidence" value="ECO:0007669"/>
    <property type="project" value="TreeGrafter"/>
</dbReference>
<dbReference type="InterPro" id="IPR012349">
    <property type="entry name" value="Split_barrel_FMN-bd"/>
</dbReference>
<dbReference type="Pfam" id="PF01613">
    <property type="entry name" value="Flavin_Reduct"/>
    <property type="match status" value="1"/>
</dbReference>
<protein>
    <submittedName>
        <fullName evidence="4">Flavin reductase (DIM6/NTAB) family NADH-FMN oxidoreductase RutF</fullName>
    </submittedName>
</protein>
<dbReference type="Proteomes" id="UP000291832">
    <property type="component" value="Unassembled WGS sequence"/>
</dbReference>
<dbReference type="GO" id="GO:0010181">
    <property type="term" value="F:FMN binding"/>
    <property type="evidence" value="ECO:0007669"/>
    <property type="project" value="InterPro"/>
</dbReference>
<dbReference type="Gene3D" id="2.30.110.10">
    <property type="entry name" value="Electron Transport, Fmn-binding Protein, Chain A"/>
    <property type="match status" value="1"/>
</dbReference>
<keyword evidence="5" id="KW-1185">Reference proteome</keyword>
<dbReference type="InterPro" id="IPR050268">
    <property type="entry name" value="NADH-dep_flavin_reductase"/>
</dbReference>
<dbReference type="SMART" id="SM00903">
    <property type="entry name" value="Flavin_Reduct"/>
    <property type="match status" value="1"/>
</dbReference>
<dbReference type="AlphaFoldDB" id="A0A4Q7TY86"/>
<feature type="domain" description="Flavin reductase like" evidence="3">
    <location>
        <begin position="23"/>
        <end position="161"/>
    </location>
</feature>
<dbReference type="EMBL" id="SHKI01000004">
    <property type="protein sequence ID" value="RZT66171.1"/>
    <property type="molecule type" value="Genomic_DNA"/>
</dbReference>
<dbReference type="SUPFAM" id="SSF50475">
    <property type="entry name" value="FMN-binding split barrel"/>
    <property type="match status" value="1"/>
</dbReference>
<dbReference type="InterPro" id="IPR002563">
    <property type="entry name" value="Flavin_Rdtase-like_dom"/>
</dbReference>
<evidence type="ECO:0000259" key="3">
    <source>
        <dbReference type="SMART" id="SM00903"/>
    </source>
</evidence>
<gene>
    <name evidence="4" type="ORF">EV139_1600</name>
</gene>
<comment type="similarity">
    <text evidence="1">Belongs to the non-flavoprotein flavin reductase family.</text>
</comment>
<dbReference type="PANTHER" id="PTHR30466:SF11">
    <property type="entry name" value="FLAVIN-DEPENDENT MONOOXYGENASE, REDUCTASE SUBUNIT HSAB"/>
    <property type="match status" value="1"/>
</dbReference>
<proteinExistence type="inferred from homology"/>
<accession>A0A4Q7TY86</accession>